<dbReference type="GO" id="GO:0055085">
    <property type="term" value="P:transmembrane transport"/>
    <property type="evidence" value="ECO:0007669"/>
    <property type="project" value="UniProtKB-ARBA"/>
</dbReference>
<dbReference type="GO" id="GO:0016887">
    <property type="term" value="F:ATP hydrolysis activity"/>
    <property type="evidence" value="ECO:0007669"/>
    <property type="project" value="InterPro"/>
</dbReference>
<reference evidence="10 11" key="1">
    <citation type="submission" date="2019-03" db="EMBL/GenBank/DDBJ databases">
        <title>Genomic Encyclopedia of Type Strains, Phase IV (KMG-IV): sequencing the most valuable type-strain genomes for metagenomic binning, comparative biology and taxonomic classification.</title>
        <authorList>
            <person name="Goeker M."/>
        </authorList>
    </citation>
    <scope>NUCLEOTIDE SEQUENCE [LARGE SCALE GENOMIC DNA]</scope>
    <source>
        <strain evidence="10 11">DSM 28404</strain>
    </source>
</reference>
<accession>A0A4R2STW1</accession>
<dbReference type="Proteomes" id="UP000295763">
    <property type="component" value="Unassembled WGS sequence"/>
</dbReference>
<dbReference type="SUPFAM" id="SSF52540">
    <property type="entry name" value="P-loop containing nucleoside triphosphate hydrolases"/>
    <property type="match status" value="1"/>
</dbReference>
<dbReference type="PROSITE" id="PS50893">
    <property type="entry name" value="ABC_TRANSPORTER_2"/>
    <property type="match status" value="1"/>
</dbReference>
<evidence type="ECO:0000256" key="6">
    <source>
        <dbReference type="ARBA" id="ARBA00022741"/>
    </source>
</evidence>
<dbReference type="AlphaFoldDB" id="A0A4R2STW1"/>
<dbReference type="PANTHER" id="PTHR43776:SF4">
    <property type="entry name" value="PUTRESCINE EXPORT SYSTEM ATP-BINDING PROTEIN SAPF"/>
    <property type="match status" value="1"/>
</dbReference>
<dbReference type="InterPro" id="IPR003439">
    <property type="entry name" value="ABC_transporter-like_ATP-bd"/>
</dbReference>
<evidence type="ECO:0000313" key="11">
    <source>
        <dbReference type="Proteomes" id="UP000295763"/>
    </source>
</evidence>
<evidence type="ECO:0000256" key="8">
    <source>
        <dbReference type="ARBA" id="ARBA00023136"/>
    </source>
</evidence>
<feature type="domain" description="ABC transporter" evidence="9">
    <location>
        <begin position="5"/>
        <end position="248"/>
    </location>
</feature>
<proteinExistence type="inferred from homology"/>
<dbReference type="InterPro" id="IPR027417">
    <property type="entry name" value="P-loop_NTPase"/>
</dbReference>
<evidence type="ECO:0000256" key="1">
    <source>
        <dbReference type="ARBA" id="ARBA00004417"/>
    </source>
</evidence>
<sequence>MIPLLQVEDLTKYFPSGIFGNRQFLAVQNVSFTLEAKKTLAIIGNNGSGKSTLVKMIAGLTEPTSGKIFLNGTALSFGDNHFRSKHIRMLFQDPNSAFNARLNVGQILDAPLRLLTDLDEDLRNEKIFRMLQMVGLYPDHANVKIGTMSVSQKQRVALARALIVEPKIVIADDSLNALDMSVRTQLTNLMMELQERFDLSYIYVGQHIGIIKHIADEVLVMNDGMMLEYGTTKEILSNPQNDITRRLVEGFFGHKLDESAWAVDYAKFM</sequence>
<comment type="caution">
    <text evidence="10">The sequence shown here is derived from an EMBL/GenBank/DDBJ whole genome shotgun (WGS) entry which is preliminary data.</text>
</comment>
<dbReference type="PANTHER" id="PTHR43776">
    <property type="entry name" value="TRANSPORT ATP-BINDING PROTEIN"/>
    <property type="match status" value="1"/>
</dbReference>
<dbReference type="GO" id="GO:0005524">
    <property type="term" value="F:ATP binding"/>
    <property type="evidence" value="ECO:0007669"/>
    <property type="project" value="UniProtKB-KW"/>
</dbReference>
<keyword evidence="8" id="KW-0472">Membrane</keyword>
<keyword evidence="3" id="KW-0813">Transport</keyword>
<dbReference type="GO" id="GO:0005886">
    <property type="term" value="C:plasma membrane"/>
    <property type="evidence" value="ECO:0007669"/>
    <property type="project" value="UniProtKB-SubCell"/>
</dbReference>
<organism evidence="10 11">
    <name type="scientific">Cricetibacter osteomyelitidis</name>
    <dbReference type="NCBI Taxonomy" id="1521931"/>
    <lineage>
        <taxon>Bacteria</taxon>
        <taxon>Pseudomonadati</taxon>
        <taxon>Pseudomonadota</taxon>
        <taxon>Gammaproteobacteria</taxon>
        <taxon>Pasteurellales</taxon>
        <taxon>Pasteurellaceae</taxon>
        <taxon>Cricetibacter</taxon>
    </lineage>
</organism>
<protein>
    <submittedName>
        <fullName evidence="10">Cationic peptide transport system ATP-binding protein</fullName>
    </submittedName>
</protein>
<dbReference type="Pfam" id="PF00005">
    <property type="entry name" value="ABC_tran"/>
    <property type="match status" value="1"/>
</dbReference>
<evidence type="ECO:0000313" key="10">
    <source>
        <dbReference type="EMBL" id="TCP92171.1"/>
    </source>
</evidence>
<dbReference type="InterPro" id="IPR003593">
    <property type="entry name" value="AAA+_ATPase"/>
</dbReference>
<evidence type="ECO:0000256" key="4">
    <source>
        <dbReference type="ARBA" id="ARBA00022475"/>
    </source>
</evidence>
<evidence type="ECO:0000256" key="7">
    <source>
        <dbReference type="ARBA" id="ARBA00022840"/>
    </source>
</evidence>
<keyword evidence="6" id="KW-0547">Nucleotide-binding</keyword>
<evidence type="ECO:0000256" key="5">
    <source>
        <dbReference type="ARBA" id="ARBA00022519"/>
    </source>
</evidence>
<keyword evidence="11" id="KW-1185">Reference proteome</keyword>
<comment type="subcellular location">
    <subcellularLocation>
        <location evidence="1">Cell inner membrane</location>
        <topology evidence="1">Peripheral membrane protein</topology>
    </subcellularLocation>
</comment>
<evidence type="ECO:0000256" key="2">
    <source>
        <dbReference type="ARBA" id="ARBA00005417"/>
    </source>
</evidence>
<keyword evidence="5" id="KW-0997">Cell inner membrane</keyword>
<dbReference type="Gene3D" id="3.40.50.300">
    <property type="entry name" value="P-loop containing nucleotide triphosphate hydrolases"/>
    <property type="match status" value="1"/>
</dbReference>
<evidence type="ECO:0000256" key="3">
    <source>
        <dbReference type="ARBA" id="ARBA00022448"/>
    </source>
</evidence>
<keyword evidence="7 10" id="KW-0067">ATP-binding</keyword>
<evidence type="ECO:0000259" key="9">
    <source>
        <dbReference type="PROSITE" id="PS50893"/>
    </source>
</evidence>
<dbReference type="SMART" id="SM00382">
    <property type="entry name" value="AAA"/>
    <property type="match status" value="1"/>
</dbReference>
<comment type="similarity">
    <text evidence="2">Belongs to the ABC transporter superfamily.</text>
</comment>
<dbReference type="CDD" id="cd03257">
    <property type="entry name" value="ABC_NikE_OppD_transporters"/>
    <property type="match status" value="1"/>
</dbReference>
<keyword evidence="4" id="KW-1003">Cell membrane</keyword>
<name>A0A4R2STW1_9PAST</name>
<dbReference type="InterPro" id="IPR050319">
    <property type="entry name" value="ABC_transp_ATP-bind"/>
</dbReference>
<gene>
    <name evidence="10" type="ORF">EDC44_12513</name>
</gene>
<dbReference type="EMBL" id="SLYB01000025">
    <property type="protein sequence ID" value="TCP92171.1"/>
    <property type="molecule type" value="Genomic_DNA"/>
</dbReference>